<evidence type="ECO:0000256" key="2">
    <source>
        <dbReference type="SAM" id="SignalP"/>
    </source>
</evidence>
<evidence type="ECO:0000313" key="4">
    <source>
        <dbReference type="Proteomes" id="UP001320876"/>
    </source>
</evidence>
<dbReference type="EMBL" id="JAPDDT010000010">
    <property type="protein sequence ID" value="MCW1924891.1"/>
    <property type="molecule type" value="Genomic_DNA"/>
</dbReference>
<keyword evidence="4" id="KW-1185">Reference proteome</keyword>
<dbReference type="InterPro" id="IPR011050">
    <property type="entry name" value="Pectin_lyase_fold/virulence"/>
</dbReference>
<protein>
    <submittedName>
        <fullName evidence="3">Autotransporter-associated beta strand repeat-containing protein</fullName>
    </submittedName>
</protein>
<dbReference type="SUPFAM" id="SSF51126">
    <property type="entry name" value="Pectin lyase-like"/>
    <property type="match status" value="1"/>
</dbReference>
<proteinExistence type="predicted"/>
<gene>
    <name evidence="3" type="ORF">OKA05_20175</name>
</gene>
<dbReference type="Proteomes" id="UP001320876">
    <property type="component" value="Unassembled WGS sequence"/>
</dbReference>
<name>A0ABT3GN09_9BACT</name>
<evidence type="ECO:0000313" key="3">
    <source>
        <dbReference type="EMBL" id="MCW1924891.1"/>
    </source>
</evidence>
<dbReference type="RefSeq" id="WP_264489000.1">
    <property type="nucleotide sequence ID" value="NZ_JAPDDT010000010.1"/>
</dbReference>
<feature type="signal peptide" evidence="2">
    <location>
        <begin position="1"/>
        <end position="26"/>
    </location>
</feature>
<comment type="caution">
    <text evidence="3">The sequence shown here is derived from an EMBL/GenBank/DDBJ whole genome shotgun (WGS) entry which is preliminary data.</text>
</comment>
<dbReference type="InterPro" id="IPR013425">
    <property type="entry name" value="Autotrns_rpt"/>
</dbReference>
<keyword evidence="1 2" id="KW-0732">Signal</keyword>
<organism evidence="3 4">
    <name type="scientific">Luteolibacter arcticus</name>
    <dbReference type="NCBI Taxonomy" id="1581411"/>
    <lineage>
        <taxon>Bacteria</taxon>
        <taxon>Pseudomonadati</taxon>
        <taxon>Verrucomicrobiota</taxon>
        <taxon>Verrucomicrobiia</taxon>
        <taxon>Verrucomicrobiales</taxon>
        <taxon>Verrucomicrobiaceae</taxon>
        <taxon>Luteolibacter</taxon>
    </lineage>
</organism>
<evidence type="ECO:0000256" key="1">
    <source>
        <dbReference type="ARBA" id="ARBA00022729"/>
    </source>
</evidence>
<dbReference type="NCBIfam" id="TIGR02601">
    <property type="entry name" value="autotrns_rpt"/>
    <property type="match status" value="3"/>
</dbReference>
<accession>A0ABT3GN09</accession>
<feature type="chain" id="PRO_5045645889" evidence="2">
    <location>
        <begin position="27"/>
        <end position="1315"/>
    </location>
</feature>
<dbReference type="Pfam" id="PF12951">
    <property type="entry name" value="PATR"/>
    <property type="match status" value="3"/>
</dbReference>
<reference evidence="3 4" key="1">
    <citation type="submission" date="2022-10" db="EMBL/GenBank/DDBJ databases">
        <title>Luteolibacter arcticus strain CCTCC AB 2014275, whole genome shotgun sequencing project.</title>
        <authorList>
            <person name="Zhao G."/>
            <person name="Shen L."/>
        </authorList>
    </citation>
    <scope>NUCLEOTIDE SEQUENCE [LARGE SCALE GENOMIC DNA]</scope>
    <source>
        <strain evidence="3 4">CCTCC AB 2014275</strain>
    </source>
</reference>
<sequence length="1315" mass="130949">MNPKFRSSLLIASQVAIFSPGSTASAATSTWIGTENAANNFNTGANWNNGGSPTVPTNNDIIIIGSGATANSTSVVNRAANTTLDGSLSISHNTHFNIGNGGNPTFTVGTTGSLTFTSTAANSSQYFIGSSSGQSTFTQNGGTVNVTVNRGIQLSDGASGATRTGTFNLNGGTFAATVAASGSLTSDAIPEIYGGFLAGRAGGTTPDSFNVGGGTATISAPNSPTRRVTATNGASVNVSSGSLAFNGFAEHRLGYDDSNIAGTSGTPANAAVSKATVSGTGSLTFAMGGTNPYFDIGATPGYHGAIEVSGTGTLIISGGGLSIGSGGANGNVTVTSGNLTVNQFINVGRKDSNIAGGTDVHLTLNGGTLSTSSIRSGGGVPSATNNNVVVNGGTIKALASEADFLRIGVNGVTSLNTQRPYVKIESGGLIFDTNGHNVGIQTGLHAGDTSGGGLTKTGAGTLSLAGASDYTGATNVNVGTLEVITGGSIGGTLNVTGGTTLAAAGSTASVWTVPDLNLSNGSTVSIANFDPLNTLTPAIQATNSLAPAGTVLVTVPSNIAVGDFPLIGYPSGGSIGGDGIDAFQLASLPRGVVADIIDDNDAVTLQISAINPLRWKGTTSVWDIETTTNWVLGATPETYHNGDVVVFDDSATGGPNLTVTLDTAVTPKSLTFNNDTKDYTLSGTGSIGGNVPILKTNSGTVTLLTSITSTGTTTVDLGTLQLGNGTVNGSISGPLVNNDQVVFNPATTATFAGALDGTGSGLFTKTGPGTQVITSTTNTASGTFQVNQGTLQFGNGTTNGAAGSAIYQVDAGATLRFEQATAAPLPAGIRGAGNVALNSAQAATGLADWGSLNLDVDFTGELRVEKGRVGANLGKFALGSASKVQILPGSQFLAFSSIDAYTTPIEIAGAGWGEPGANGGYPGGLRLAGNATATWAGSITLTANSGIMAQRGSNFTISGPITGAFQCEFYSGDPVAENGNLIVAPTVPGQNTYASTKINGRPSASVVAGSAQAFSTGPLVVDNAILKLDGHDHGFASLSGAGGAIGNYHATTPATLTVGSDNSSSSYAGVLRDGAAAPLALTKTGTGTLTLSTLPTYTGNTTVMQGKLTLATSALADNSTVTINSGAVLELTATASDIVGTLILDGDDVGPGTYNSSHETYGAYFAGGGSLVVGGAFESWAASKGLDGTPGKENGLTDDPEKDGIPNLSEFYLDGNPLASDRSILPAGSLDVTYLTLTFRRRDDAEASMTSQAIQYGSTLASWTDVVLGAVNSTTPSGVIVTVVEHDAAPDNITVQIPRTLAVGGKLFGRLQVTK</sequence>